<name>A0ABU4B3K4_9NOCA</name>
<reference evidence="1 2" key="1">
    <citation type="submission" date="2023-10" db="EMBL/GenBank/DDBJ databases">
        <title>Development of a sustainable strategy for remediation of hydrocarbon-contaminated territories based on the waste exchange concept.</title>
        <authorList>
            <person name="Krivoruchko A."/>
        </authorList>
    </citation>
    <scope>NUCLEOTIDE SEQUENCE [LARGE SCALE GENOMIC DNA]</scope>
    <source>
        <strain evidence="1 2">IEGM 1322</strain>
    </source>
</reference>
<organism evidence="1 2">
    <name type="scientific">Rhodococcus cercidiphylli</name>
    <dbReference type="NCBI Taxonomy" id="489916"/>
    <lineage>
        <taxon>Bacteria</taxon>
        <taxon>Bacillati</taxon>
        <taxon>Actinomycetota</taxon>
        <taxon>Actinomycetes</taxon>
        <taxon>Mycobacteriales</taxon>
        <taxon>Nocardiaceae</taxon>
        <taxon>Rhodococcus</taxon>
    </lineage>
</organism>
<dbReference type="SUPFAM" id="SSF101386">
    <property type="entry name" value="all-alpha NTP pyrophosphatases"/>
    <property type="match status" value="1"/>
</dbReference>
<gene>
    <name evidence="1" type="ORF">R3P95_21120</name>
</gene>
<keyword evidence="2" id="KW-1185">Reference proteome</keyword>
<evidence type="ECO:0000313" key="1">
    <source>
        <dbReference type="EMBL" id="MDV6233064.1"/>
    </source>
</evidence>
<protein>
    <submittedName>
        <fullName evidence="1">Uncharacterized protein</fullName>
    </submittedName>
</protein>
<sequence>MIGKLFEEAGELRMADPENMTEELADVRDVVTAQATHLGSTDEALVGLAADKFVRLAFEQQP</sequence>
<dbReference type="Proteomes" id="UP001185899">
    <property type="component" value="Unassembled WGS sequence"/>
</dbReference>
<dbReference type="RefSeq" id="WP_317549386.1">
    <property type="nucleotide sequence ID" value="NZ_JAWLKE010000008.1"/>
</dbReference>
<comment type="caution">
    <text evidence="1">The sequence shown here is derived from an EMBL/GenBank/DDBJ whole genome shotgun (WGS) entry which is preliminary data.</text>
</comment>
<evidence type="ECO:0000313" key="2">
    <source>
        <dbReference type="Proteomes" id="UP001185899"/>
    </source>
</evidence>
<dbReference type="EMBL" id="JAWLKE010000008">
    <property type="protein sequence ID" value="MDV6233064.1"/>
    <property type="molecule type" value="Genomic_DNA"/>
</dbReference>
<accession>A0ABU4B3K4</accession>
<proteinExistence type="predicted"/>